<feature type="transmembrane region" description="Helical" evidence="7">
    <location>
        <begin position="30"/>
        <end position="52"/>
    </location>
</feature>
<feature type="domain" description="ABC3 transporter permease C-terminal" evidence="8">
    <location>
        <begin position="309"/>
        <end position="423"/>
    </location>
</feature>
<dbReference type="PANTHER" id="PTHR30572">
    <property type="entry name" value="MEMBRANE COMPONENT OF TRANSPORTER-RELATED"/>
    <property type="match status" value="1"/>
</dbReference>
<evidence type="ECO:0000256" key="1">
    <source>
        <dbReference type="ARBA" id="ARBA00004651"/>
    </source>
</evidence>
<dbReference type="GO" id="GO:0022857">
    <property type="term" value="F:transmembrane transporter activity"/>
    <property type="evidence" value="ECO:0007669"/>
    <property type="project" value="TreeGrafter"/>
</dbReference>
<evidence type="ECO:0000256" key="2">
    <source>
        <dbReference type="ARBA" id="ARBA00022475"/>
    </source>
</evidence>
<accession>A0A381NBR0</accession>
<dbReference type="InterPro" id="IPR050250">
    <property type="entry name" value="Macrolide_Exporter_MacB"/>
</dbReference>
<evidence type="ECO:0000256" key="6">
    <source>
        <dbReference type="ARBA" id="ARBA00038076"/>
    </source>
</evidence>
<evidence type="ECO:0000313" key="10">
    <source>
        <dbReference type="EMBL" id="SUZ52022.1"/>
    </source>
</evidence>
<evidence type="ECO:0000256" key="3">
    <source>
        <dbReference type="ARBA" id="ARBA00022692"/>
    </source>
</evidence>
<feature type="transmembrane region" description="Helical" evidence="7">
    <location>
        <begin position="393"/>
        <end position="413"/>
    </location>
</feature>
<keyword evidence="3 7" id="KW-0812">Transmembrane</keyword>
<feature type="transmembrane region" description="Helical" evidence="7">
    <location>
        <begin position="351"/>
        <end position="373"/>
    </location>
</feature>
<gene>
    <name evidence="10" type="ORF">METZ01_LOCUS4876</name>
</gene>
<dbReference type="PANTHER" id="PTHR30572:SF4">
    <property type="entry name" value="ABC TRANSPORTER PERMEASE YTRF"/>
    <property type="match status" value="1"/>
</dbReference>
<feature type="transmembrane region" description="Helical" evidence="7">
    <location>
        <begin position="305"/>
        <end position="331"/>
    </location>
</feature>
<proteinExistence type="inferred from homology"/>
<feature type="domain" description="MacB-like periplasmic core" evidence="9">
    <location>
        <begin position="28"/>
        <end position="259"/>
    </location>
</feature>
<comment type="subcellular location">
    <subcellularLocation>
        <location evidence="1">Cell membrane</location>
        <topology evidence="1">Multi-pass membrane protein</topology>
    </subcellularLocation>
</comment>
<evidence type="ECO:0000259" key="9">
    <source>
        <dbReference type="Pfam" id="PF12704"/>
    </source>
</evidence>
<sequence>MESNLRSGLFGEIVSMAVNTIREQKVRSGLTILGIVIGIMSIVGSTSLIRGLDQSLRDSIRSMGSDTIFITKFAFTSLGSGRDFIDMLRRPNLTPADAAAIDEEAESLAWVDIVLGQGGPPTMTRVYYRSERTRQLTVFGSTPYYQQVFNAELAAGRFFTPSETQRRAAVVVLGQTPAQALFPNVDPIGKRVRVGNSRYTVIGVAEEMPSPGGFNAGQDEFVVIPHTTYQKQFGIRAEKMMGGEMRAVMIGAVPHEDVDRDVALAEIERVMRIRHRLRLHEENDFDVMTQDAILGLWDSISAATFLTLIVVSSIALLVGGIGVMAIMTISVTERTREIGTRRAIGAKRREILWQFLLEASFLTAIGGVLGSLLGSGIGLAVHNITGFPVSLPWWSFALGMGFSATVGILFGLFPAIRASSLDPIDALRHE</sequence>
<dbReference type="Pfam" id="PF02687">
    <property type="entry name" value="FtsX"/>
    <property type="match status" value="1"/>
</dbReference>
<dbReference type="InterPro" id="IPR003838">
    <property type="entry name" value="ABC3_permease_C"/>
</dbReference>
<evidence type="ECO:0008006" key="11">
    <source>
        <dbReference type="Google" id="ProtNLM"/>
    </source>
</evidence>
<organism evidence="10">
    <name type="scientific">marine metagenome</name>
    <dbReference type="NCBI Taxonomy" id="408172"/>
    <lineage>
        <taxon>unclassified sequences</taxon>
        <taxon>metagenomes</taxon>
        <taxon>ecological metagenomes</taxon>
    </lineage>
</organism>
<keyword evidence="4 7" id="KW-1133">Transmembrane helix</keyword>
<comment type="similarity">
    <text evidence="6">Belongs to the ABC-4 integral membrane protein family.</text>
</comment>
<name>A0A381NBR0_9ZZZZ</name>
<evidence type="ECO:0000256" key="7">
    <source>
        <dbReference type="SAM" id="Phobius"/>
    </source>
</evidence>
<dbReference type="Pfam" id="PF12704">
    <property type="entry name" value="MacB_PCD"/>
    <property type="match status" value="1"/>
</dbReference>
<dbReference type="AlphaFoldDB" id="A0A381NBR0"/>
<evidence type="ECO:0000259" key="8">
    <source>
        <dbReference type="Pfam" id="PF02687"/>
    </source>
</evidence>
<dbReference type="InterPro" id="IPR025857">
    <property type="entry name" value="MacB_PCD"/>
</dbReference>
<keyword evidence="2" id="KW-1003">Cell membrane</keyword>
<keyword evidence="5 7" id="KW-0472">Membrane</keyword>
<protein>
    <recommendedName>
        <fullName evidence="11">ABC3 transporter permease protein domain-containing protein</fullName>
    </recommendedName>
</protein>
<reference evidence="10" key="1">
    <citation type="submission" date="2018-05" db="EMBL/GenBank/DDBJ databases">
        <authorList>
            <person name="Lanie J.A."/>
            <person name="Ng W.-L."/>
            <person name="Kazmierczak K.M."/>
            <person name="Andrzejewski T.M."/>
            <person name="Davidsen T.M."/>
            <person name="Wayne K.J."/>
            <person name="Tettelin H."/>
            <person name="Glass J.I."/>
            <person name="Rusch D."/>
            <person name="Podicherti R."/>
            <person name="Tsui H.-C.T."/>
            <person name="Winkler M.E."/>
        </authorList>
    </citation>
    <scope>NUCLEOTIDE SEQUENCE</scope>
</reference>
<evidence type="ECO:0000256" key="4">
    <source>
        <dbReference type="ARBA" id="ARBA00022989"/>
    </source>
</evidence>
<dbReference type="GO" id="GO:0005886">
    <property type="term" value="C:plasma membrane"/>
    <property type="evidence" value="ECO:0007669"/>
    <property type="project" value="UniProtKB-SubCell"/>
</dbReference>
<evidence type="ECO:0000256" key="5">
    <source>
        <dbReference type="ARBA" id="ARBA00023136"/>
    </source>
</evidence>
<dbReference type="EMBL" id="UINC01000253">
    <property type="protein sequence ID" value="SUZ52022.1"/>
    <property type="molecule type" value="Genomic_DNA"/>
</dbReference>